<dbReference type="PANTHER" id="PTHR38457">
    <property type="entry name" value="REGULATOR ABRB-RELATED"/>
    <property type="match status" value="1"/>
</dbReference>
<dbReference type="NCBIfam" id="TIGR03082">
    <property type="entry name" value="Gneg_AbrB_dup"/>
    <property type="match status" value="2"/>
</dbReference>
<keyword evidence="1" id="KW-1133">Transmembrane helix</keyword>
<keyword evidence="1" id="KW-0812">Transmembrane</keyword>
<proteinExistence type="predicted"/>
<dbReference type="OrthoDB" id="7157734at2"/>
<keyword evidence="1" id="KW-0472">Membrane</keyword>
<comment type="caution">
    <text evidence="2">The sequence shown here is derived from an EMBL/GenBank/DDBJ whole genome shotgun (WGS) entry which is preliminary data.</text>
</comment>
<dbReference type="Pfam" id="PF05145">
    <property type="entry name" value="AbrB"/>
    <property type="match status" value="1"/>
</dbReference>
<accession>A0A327L0K9</accession>
<dbReference type="GO" id="GO:0010468">
    <property type="term" value="P:regulation of gene expression"/>
    <property type="evidence" value="ECO:0007669"/>
    <property type="project" value="InterPro"/>
</dbReference>
<dbReference type="GO" id="GO:0016020">
    <property type="term" value="C:membrane"/>
    <property type="evidence" value="ECO:0007669"/>
    <property type="project" value="InterPro"/>
</dbReference>
<dbReference type="EMBL" id="NPEX01000070">
    <property type="protein sequence ID" value="RAI43804.1"/>
    <property type="molecule type" value="Genomic_DNA"/>
</dbReference>
<keyword evidence="3" id="KW-1185">Reference proteome</keyword>
<protein>
    <recommendedName>
        <fullName evidence="4">AbrB family transcriptional regulator</fullName>
    </recommendedName>
</protein>
<evidence type="ECO:0008006" key="4">
    <source>
        <dbReference type="Google" id="ProtNLM"/>
    </source>
</evidence>
<dbReference type="PANTHER" id="PTHR38457:SF1">
    <property type="entry name" value="REGULATOR ABRB-RELATED"/>
    <property type="match status" value="1"/>
</dbReference>
<feature type="transmembrane region" description="Helical" evidence="1">
    <location>
        <begin position="188"/>
        <end position="210"/>
    </location>
</feature>
<feature type="transmembrane region" description="Helical" evidence="1">
    <location>
        <begin position="38"/>
        <end position="56"/>
    </location>
</feature>
<dbReference type="AlphaFoldDB" id="A0A327L0K9"/>
<dbReference type="Proteomes" id="UP000249130">
    <property type="component" value="Unassembled WGS sequence"/>
</dbReference>
<feature type="transmembrane region" description="Helical" evidence="1">
    <location>
        <begin position="126"/>
        <end position="147"/>
    </location>
</feature>
<feature type="transmembrane region" description="Helical" evidence="1">
    <location>
        <begin position="265"/>
        <end position="287"/>
    </location>
</feature>
<dbReference type="InterPro" id="IPR017516">
    <property type="entry name" value="AbrB_dup"/>
</dbReference>
<name>A0A327L0K9_9BRAD</name>
<sequence>MPAPSKFRGRLRAAAVTGLVLLLAAAAGFVAEALRIPLPWILGPLAASAAVAMAGLRPGGGLQHGRRFGQLVVGAQVGLGLTTPVLGRILLNLPLMVATALFAIAVAALIAPLFGRVTGVDRRTAYFAMMPGGLAEMANIGAAVGAAAEPIALAQTIRLSLVVCLLPPLVLLLDLHGEIAALAARTPLTPLLTGLTLACALAGVGATMVVRLNNPWMIGAIFGAAVLAATETVHGRVPVPLYDIGQLLIGISIGARFRREVVLRMLPVCLATIGTVLLLSGVMAAVAGGVTAMTGLDYGTAVLSTSVGGIAEMTVTAQTLHLDVALVTAFHFVRAVLVNGFAAHFWTLGTSLLDRFRR</sequence>
<dbReference type="PIRSF" id="PIRSF038991">
    <property type="entry name" value="Protein_AbrB"/>
    <property type="match status" value="1"/>
</dbReference>
<dbReference type="RefSeq" id="WP_111419371.1">
    <property type="nucleotide sequence ID" value="NZ_NPEX01000070.1"/>
</dbReference>
<organism evidence="2 3">
    <name type="scientific">Rhodoplanes roseus</name>
    <dbReference type="NCBI Taxonomy" id="29409"/>
    <lineage>
        <taxon>Bacteria</taxon>
        <taxon>Pseudomonadati</taxon>
        <taxon>Pseudomonadota</taxon>
        <taxon>Alphaproteobacteria</taxon>
        <taxon>Hyphomicrobiales</taxon>
        <taxon>Nitrobacteraceae</taxon>
        <taxon>Rhodoplanes</taxon>
    </lineage>
</organism>
<reference evidence="2 3" key="1">
    <citation type="submission" date="2017-07" db="EMBL/GenBank/DDBJ databases">
        <title>Draft Genome Sequences of Select Purple Nonsulfur Bacteria.</title>
        <authorList>
            <person name="Lasarre B."/>
            <person name="Mckinlay J.B."/>
        </authorList>
    </citation>
    <scope>NUCLEOTIDE SEQUENCE [LARGE SCALE GENOMIC DNA]</scope>
    <source>
        <strain evidence="2 3">DSM 5909</strain>
    </source>
</reference>
<feature type="transmembrane region" description="Helical" evidence="1">
    <location>
        <begin position="93"/>
        <end position="114"/>
    </location>
</feature>
<gene>
    <name evidence="2" type="ORF">CH341_12510</name>
</gene>
<evidence type="ECO:0000256" key="1">
    <source>
        <dbReference type="SAM" id="Phobius"/>
    </source>
</evidence>
<dbReference type="InterPro" id="IPR007820">
    <property type="entry name" value="AbrB_fam"/>
</dbReference>
<feature type="transmembrane region" description="Helical" evidence="1">
    <location>
        <begin position="332"/>
        <end position="353"/>
    </location>
</feature>
<feature type="transmembrane region" description="Helical" evidence="1">
    <location>
        <begin position="159"/>
        <end position="176"/>
    </location>
</feature>
<evidence type="ECO:0000313" key="3">
    <source>
        <dbReference type="Proteomes" id="UP000249130"/>
    </source>
</evidence>
<evidence type="ECO:0000313" key="2">
    <source>
        <dbReference type="EMBL" id="RAI43804.1"/>
    </source>
</evidence>